<organism evidence="2 3">
    <name type="scientific">Streptomyces longispororuber</name>
    <dbReference type="NCBI Taxonomy" id="68230"/>
    <lineage>
        <taxon>Bacteria</taxon>
        <taxon>Bacillati</taxon>
        <taxon>Actinomycetota</taxon>
        <taxon>Actinomycetes</taxon>
        <taxon>Kitasatosporales</taxon>
        <taxon>Streptomycetaceae</taxon>
        <taxon>Streptomyces</taxon>
    </lineage>
</organism>
<dbReference type="Proteomes" id="UP000608024">
    <property type="component" value="Unassembled WGS sequence"/>
</dbReference>
<evidence type="ECO:0000256" key="1">
    <source>
        <dbReference type="SAM" id="MobiDB-lite"/>
    </source>
</evidence>
<sequence length="148" mass="15849">MAWEEWEQLKSDVAARHTTRMQLNQVEPAPGGDSGTLVSDRPTWARAGHDVGSLREGIGKALTALSEGQDGIGTEGGCRTAAAQKEVHDSWQRYIKSVNRRCGRIAGLLEKVGNDQVRTDEAVMARISSMRVAYEDTPAVGGGTGAGR</sequence>
<dbReference type="RefSeq" id="WP_190137149.1">
    <property type="nucleotide sequence ID" value="NZ_BNBT01000053.1"/>
</dbReference>
<feature type="region of interest" description="Disordered" evidence="1">
    <location>
        <begin position="23"/>
        <end position="42"/>
    </location>
</feature>
<reference evidence="2" key="1">
    <citation type="journal article" date="2014" name="Int. J. Syst. Evol. Microbiol.">
        <title>Complete genome sequence of Corynebacterium casei LMG S-19264T (=DSM 44701T), isolated from a smear-ripened cheese.</title>
        <authorList>
            <consortium name="US DOE Joint Genome Institute (JGI-PGF)"/>
            <person name="Walter F."/>
            <person name="Albersmeier A."/>
            <person name="Kalinowski J."/>
            <person name="Ruckert C."/>
        </authorList>
    </citation>
    <scope>NUCLEOTIDE SEQUENCE</scope>
    <source>
        <strain evidence="2">JCM 4784</strain>
    </source>
</reference>
<name>A0A918ZS84_9ACTN</name>
<gene>
    <name evidence="2" type="ORF">GCM10018785_37880</name>
</gene>
<evidence type="ECO:0008006" key="4">
    <source>
        <dbReference type="Google" id="ProtNLM"/>
    </source>
</evidence>
<evidence type="ECO:0000313" key="2">
    <source>
        <dbReference type="EMBL" id="GHE65417.1"/>
    </source>
</evidence>
<proteinExistence type="predicted"/>
<protein>
    <recommendedName>
        <fullName evidence="4">AG1 protein</fullName>
    </recommendedName>
</protein>
<dbReference type="AlphaFoldDB" id="A0A918ZS84"/>
<dbReference type="EMBL" id="BNBT01000053">
    <property type="protein sequence ID" value="GHE65417.1"/>
    <property type="molecule type" value="Genomic_DNA"/>
</dbReference>
<accession>A0A918ZS84</accession>
<reference evidence="2" key="2">
    <citation type="submission" date="2020-09" db="EMBL/GenBank/DDBJ databases">
        <authorList>
            <person name="Sun Q."/>
            <person name="Ohkuma M."/>
        </authorList>
    </citation>
    <scope>NUCLEOTIDE SEQUENCE</scope>
    <source>
        <strain evidence="2">JCM 4784</strain>
    </source>
</reference>
<evidence type="ECO:0000313" key="3">
    <source>
        <dbReference type="Proteomes" id="UP000608024"/>
    </source>
</evidence>
<keyword evidence="3" id="KW-1185">Reference proteome</keyword>
<comment type="caution">
    <text evidence="2">The sequence shown here is derived from an EMBL/GenBank/DDBJ whole genome shotgun (WGS) entry which is preliminary data.</text>
</comment>